<name>A0A418YE05_9GAMM</name>
<evidence type="ECO:0000256" key="1">
    <source>
        <dbReference type="SAM" id="Coils"/>
    </source>
</evidence>
<dbReference type="PIRSF" id="PIRSF029407">
    <property type="entry name" value="UCP029407"/>
    <property type="match status" value="1"/>
</dbReference>
<sequence length="401" mass="44269">MTNKVAVLVLGMHRSGTSAVTGMLGAAGVALGSEFIDDISDVNKKGFWEHKQLVAINESILEKLGKNWFSLGVEQALVSATSDLLAEEKQRAFDFINQEFADESLFALKDPRLCLLLPFWKPIFKQLEIEIKVVNLNRAPAEVAKSLGKRDHFPALLARYLWIEHTLSAAQFCLQVPSLSFTFSSFLSQPDNTLSAVSDLLGLSLDTGAILEAASFVEQGLRHHQSTELIDGDAADNLYHLVSAESGVTDSDLQQQVTAYNQQKAPFSAYLSALETVFIDLNHAVISAQKLGEQHCQALMTITQRDNELQALNTQLKALGEEHSYALQVITEKDASIEGLLATKAELEKQNQETHKRLVQEGEAHGHALTIITQREQEYSALENLSVARFAAKKIKRTLDK</sequence>
<dbReference type="SUPFAM" id="SSF52540">
    <property type="entry name" value="P-loop containing nucleoside triphosphate hydrolases"/>
    <property type="match status" value="1"/>
</dbReference>
<dbReference type="InterPro" id="IPR027417">
    <property type="entry name" value="P-loop_NTPase"/>
</dbReference>
<comment type="caution">
    <text evidence="2">The sequence shown here is derived from an EMBL/GenBank/DDBJ whole genome shotgun (WGS) entry which is preliminary data.</text>
</comment>
<dbReference type="EMBL" id="QZCH01000014">
    <property type="protein sequence ID" value="RJG42738.1"/>
    <property type="molecule type" value="Genomic_DNA"/>
</dbReference>
<dbReference type="RefSeq" id="WP_119910940.1">
    <property type="nucleotide sequence ID" value="NZ_QZCH01000014.1"/>
</dbReference>
<dbReference type="Gene3D" id="3.40.50.300">
    <property type="entry name" value="P-loop containing nucleotide triphosphate hydrolases"/>
    <property type="match status" value="1"/>
</dbReference>
<evidence type="ECO:0000313" key="2">
    <source>
        <dbReference type="EMBL" id="RJG42738.1"/>
    </source>
</evidence>
<keyword evidence="1" id="KW-0175">Coiled coil</keyword>
<accession>A0A418YE05</accession>
<reference evidence="2 3" key="1">
    <citation type="submission" date="2018-09" db="EMBL/GenBank/DDBJ databases">
        <authorList>
            <person name="Wang F."/>
        </authorList>
    </citation>
    <scope>NUCLEOTIDE SEQUENCE [LARGE SCALE GENOMIC DNA]</scope>
    <source>
        <strain evidence="2 3">PLHSC7-2</strain>
    </source>
</reference>
<dbReference type="InterPro" id="IPR014556">
    <property type="entry name" value="UCP029407"/>
</dbReference>
<dbReference type="OrthoDB" id="9179784at2"/>
<evidence type="ECO:0000313" key="3">
    <source>
        <dbReference type="Proteomes" id="UP000283255"/>
    </source>
</evidence>
<proteinExistence type="predicted"/>
<protein>
    <recommendedName>
        <fullName evidence="4">Sulfotransferase family protein</fullName>
    </recommendedName>
</protein>
<keyword evidence="3" id="KW-1185">Reference proteome</keyword>
<evidence type="ECO:0008006" key="4">
    <source>
        <dbReference type="Google" id="ProtNLM"/>
    </source>
</evidence>
<feature type="coiled-coil region" evidence="1">
    <location>
        <begin position="302"/>
        <end position="357"/>
    </location>
</feature>
<gene>
    <name evidence="2" type="ORF">D1Z90_11650</name>
</gene>
<reference evidence="2 3" key="2">
    <citation type="submission" date="2019-01" db="EMBL/GenBank/DDBJ databases">
        <title>Motilimonas pumilus sp. nov., isolated from the gut of sea cucumber (Apostichopus japonicus).</title>
        <authorList>
            <person name="Wang F.-Q."/>
            <person name="Ren L.-H."/>
            <person name="Lin Y.-W."/>
            <person name="Sun G.-H."/>
            <person name="Du Z.-J."/>
            <person name="Zhao J.-X."/>
            <person name="Liu X.-J."/>
            <person name="Liu L.-J."/>
        </authorList>
    </citation>
    <scope>NUCLEOTIDE SEQUENCE [LARGE SCALE GENOMIC DNA]</scope>
    <source>
        <strain evidence="2 3">PLHSC7-2</strain>
    </source>
</reference>
<organism evidence="2 3">
    <name type="scientific">Motilimonas pumila</name>
    <dbReference type="NCBI Taxonomy" id="2303987"/>
    <lineage>
        <taxon>Bacteria</taxon>
        <taxon>Pseudomonadati</taxon>
        <taxon>Pseudomonadota</taxon>
        <taxon>Gammaproteobacteria</taxon>
        <taxon>Alteromonadales</taxon>
        <taxon>Alteromonadales genera incertae sedis</taxon>
        <taxon>Motilimonas</taxon>
    </lineage>
</organism>
<dbReference type="Proteomes" id="UP000283255">
    <property type="component" value="Unassembled WGS sequence"/>
</dbReference>
<dbReference type="AlphaFoldDB" id="A0A418YE05"/>